<gene>
    <name evidence="1" type="ORF">HX89_03405</name>
</gene>
<dbReference type="RefSeq" id="WP_038566995.1">
    <property type="nucleotide sequence ID" value="NZ_CAKZHM010000024.1"/>
</dbReference>
<name>A0A075JFU9_9MICO</name>
<reference evidence="1 2" key="1">
    <citation type="submission" date="2014-07" db="EMBL/GenBank/DDBJ databases">
        <title>Genome Sequencing of Dermacoccus nishinomiyaensis.</title>
        <authorList>
            <person name="Hong K.W."/>
            <person name="Chan K.G."/>
        </authorList>
    </citation>
    <scope>NUCLEOTIDE SEQUENCE [LARGE SCALE GENOMIC DNA]</scope>
    <source>
        <strain evidence="1 2">M25</strain>
    </source>
</reference>
<sequence length="153" mass="16519">MKRLLVISHAPTLATVSLRDAVIAGASDPEFFDGLVEVVAIEALEATDPRAYLDADAYLFGTPVNFGYLSGALKHSFDSTYDALQGHVRRRPFSYWVHGRSDATGARRALDAITTGLELRLVAEPFERLGDVGDDDLAAAREFGATVAAHLLD</sequence>
<proteinExistence type="predicted"/>
<accession>A0A075JFU9</accession>
<dbReference type="HOGENOM" id="CLU_141001_1_0_11"/>
<dbReference type="GeneID" id="41840260"/>
<dbReference type="OrthoDB" id="5736081at2"/>
<keyword evidence="2" id="KW-1185">Reference proteome</keyword>
<dbReference type="Proteomes" id="UP000027986">
    <property type="component" value="Chromosome"/>
</dbReference>
<dbReference type="EMBL" id="CP008889">
    <property type="protein sequence ID" value="AIF40157.1"/>
    <property type="molecule type" value="Genomic_DNA"/>
</dbReference>
<organism evidence="1 2">
    <name type="scientific">Dermacoccus nishinomiyaensis</name>
    <dbReference type="NCBI Taxonomy" id="1274"/>
    <lineage>
        <taxon>Bacteria</taxon>
        <taxon>Bacillati</taxon>
        <taxon>Actinomycetota</taxon>
        <taxon>Actinomycetes</taxon>
        <taxon>Micrococcales</taxon>
        <taxon>Dermacoccaceae</taxon>
        <taxon>Dermacoccus</taxon>
    </lineage>
</organism>
<evidence type="ECO:0000313" key="1">
    <source>
        <dbReference type="EMBL" id="AIF40157.1"/>
    </source>
</evidence>
<dbReference type="SUPFAM" id="SSF52218">
    <property type="entry name" value="Flavoproteins"/>
    <property type="match status" value="1"/>
</dbReference>
<dbReference type="InterPro" id="IPR029039">
    <property type="entry name" value="Flavoprotein-like_sf"/>
</dbReference>
<dbReference type="AlphaFoldDB" id="A0A075JFU9"/>
<dbReference type="eggNOG" id="COG0655">
    <property type="taxonomic scope" value="Bacteria"/>
</dbReference>
<evidence type="ECO:0000313" key="2">
    <source>
        <dbReference type="Proteomes" id="UP000027986"/>
    </source>
</evidence>
<dbReference type="Gene3D" id="3.40.50.360">
    <property type="match status" value="1"/>
</dbReference>
<protein>
    <submittedName>
        <fullName evidence="1">Uncharacterized protein</fullName>
    </submittedName>
</protein>
<dbReference type="KEGG" id="dni:HX89_03405"/>